<name>A0A178VNN6_ARATH</name>
<sequence length="187" mass="20823">MAYGSLQEFIQEQNPEYVASFVRTRVLPIYSTPDCSPYLVASANWVLGELASCLPEEMNADVFSSLLKALAMPDQVEISCYPVRFSAAGGIGSLLENEYQPPELLPLLQFITGKIGNEEDEDSMLFQLLKSVVESGNQDIAMHIPYIVSSLVSNMLKFMHPSEDPWSQVCFSPAFLKFFAYIEVSTT</sequence>
<dbReference type="PANTHER" id="PTHR10997:SF29">
    <property type="entry name" value="ARM REPEAT SUPERFAMILY PROTEIN"/>
    <property type="match status" value="1"/>
</dbReference>
<evidence type="ECO:0000313" key="1">
    <source>
        <dbReference type="EMBL" id="OAP06795.1"/>
    </source>
</evidence>
<proteinExistence type="predicted"/>
<dbReference type="AlphaFoldDB" id="A0A178VNN6"/>
<dbReference type="PANTHER" id="PTHR10997">
    <property type="entry name" value="IMPORTIN-7, 8, 11"/>
    <property type="match status" value="1"/>
</dbReference>
<organism evidence="1 2">
    <name type="scientific">Arabidopsis thaliana</name>
    <name type="common">Mouse-ear cress</name>
    <dbReference type="NCBI Taxonomy" id="3702"/>
    <lineage>
        <taxon>Eukaryota</taxon>
        <taxon>Viridiplantae</taxon>
        <taxon>Streptophyta</taxon>
        <taxon>Embryophyta</taxon>
        <taxon>Tracheophyta</taxon>
        <taxon>Spermatophyta</taxon>
        <taxon>Magnoliopsida</taxon>
        <taxon>eudicotyledons</taxon>
        <taxon>Gunneridae</taxon>
        <taxon>Pentapetalae</taxon>
        <taxon>rosids</taxon>
        <taxon>malvids</taxon>
        <taxon>Brassicales</taxon>
        <taxon>Brassicaceae</taxon>
        <taxon>Camelineae</taxon>
        <taxon>Arabidopsis</taxon>
    </lineage>
</organism>
<evidence type="ECO:0000313" key="2">
    <source>
        <dbReference type="Proteomes" id="UP000078284"/>
    </source>
</evidence>
<dbReference type="EMBL" id="LUHQ01000003">
    <property type="protein sequence ID" value="OAP06795.1"/>
    <property type="molecule type" value="Genomic_DNA"/>
</dbReference>
<dbReference type="Gene3D" id="1.25.10.10">
    <property type="entry name" value="Leucine-rich Repeat Variant"/>
    <property type="match status" value="1"/>
</dbReference>
<dbReference type="SUPFAM" id="SSF48371">
    <property type="entry name" value="ARM repeat"/>
    <property type="match status" value="1"/>
</dbReference>
<gene>
    <name evidence="1" type="ordered locus">AXX17_At3g18270</name>
</gene>
<comment type="caution">
    <text evidence="1">The sequence shown here is derived from an EMBL/GenBank/DDBJ whole genome shotgun (WGS) entry which is preliminary data.</text>
</comment>
<protein>
    <submittedName>
        <fullName evidence="1">Uncharacterized protein</fullName>
    </submittedName>
</protein>
<dbReference type="InterPro" id="IPR011989">
    <property type="entry name" value="ARM-like"/>
</dbReference>
<dbReference type="InterPro" id="IPR016024">
    <property type="entry name" value="ARM-type_fold"/>
</dbReference>
<reference evidence="2" key="1">
    <citation type="journal article" date="2016" name="Proc. Natl. Acad. Sci. U.S.A.">
        <title>Chromosome-level assembly of Arabidopsis thaliana Ler reveals the extent of translocation and inversion polymorphisms.</title>
        <authorList>
            <person name="Zapata L."/>
            <person name="Ding J."/>
            <person name="Willing E.M."/>
            <person name="Hartwig B."/>
            <person name="Bezdan D."/>
            <person name="Jiao W.B."/>
            <person name="Patel V."/>
            <person name="Velikkakam James G."/>
            <person name="Koornneef M."/>
            <person name="Ossowski S."/>
            <person name="Schneeberger K."/>
        </authorList>
    </citation>
    <scope>NUCLEOTIDE SEQUENCE [LARGE SCALE GENOMIC DNA]</scope>
    <source>
        <strain evidence="2">cv. Landsberg erecta</strain>
    </source>
</reference>
<accession>A0A178VNN6</accession>
<dbReference type="ExpressionAtlas" id="A0A178VNN6">
    <property type="expression patterns" value="baseline and differential"/>
</dbReference>
<dbReference type="Proteomes" id="UP000078284">
    <property type="component" value="Chromosome 3"/>
</dbReference>